<dbReference type="GO" id="GO:0051285">
    <property type="term" value="C:cell cortex of cell tip"/>
    <property type="evidence" value="ECO:0007669"/>
    <property type="project" value="TreeGrafter"/>
</dbReference>
<dbReference type="SUPFAM" id="SSF48371">
    <property type="entry name" value="ARM repeat"/>
    <property type="match status" value="1"/>
</dbReference>
<keyword evidence="2" id="KW-1133">Transmembrane helix</keyword>
<keyword evidence="2" id="KW-0812">Transmembrane</keyword>
<dbReference type="InterPro" id="IPR016024">
    <property type="entry name" value="ARM-type_fold"/>
</dbReference>
<reference evidence="3 4" key="1">
    <citation type="submission" date="2015-10" db="EMBL/GenBank/DDBJ databases">
        <title>Draft genomes sequences of Candida glabrata isolates 1A, 1B, 2A, 2B, 3A and 3B.</title>
        <authorList>
            <person name="Haavelsrud O.E."/>
            <person name="Gaustad P."/>
        </authorList>
    </citation>
    <scope>NUCLEOTIDE SEQUENCE [LARGE SCALE GENOMIC DNA]</scope>
    <source>
        <strain evidence="3">910700640</strain>
    </source>
</reference>
<evidence type="ECO:0000256" key="1">
    <source>
        <dbReference type="SAM" id="MobiDB-lite"/>
    </source>
</evidence>
<dbReference type="Proteomes" id="UP000054886">
    <property type="component" value="Unassembled WGS sequence"/>
</dbReference>
<feature type="transmembrane region" description="Helical" evidence="2">
    <location>
        <begin position="566"/>
        <end position="588"/>
    </location>
</feature>
<dbReference type="EMBL" id="LLZZ01000129">
    <property type="protein sequence ID" value="KTB01818.1"/>
    <property type="molecule type" value="Genomic_DNA"/>
</dbReference>
<dbReference type="GO" id="GO:0005886">
    <property type="term" value="C:plasma membrane"/>
    <property type="evidence" value="ECO:0007669"/>
    <property type="project" value="InterPro"/>
</dbReference>
<keyword evidence="2" id="KW-0472">Membrane</keyword>
<organism evidence="3 4">
    <name type="scientific">Candida glabrata</name>
    <name type="common">Yeast</name>
    <name type="synonym">Torulopsis glabrata</name>
    <dbReference type="NCBI Taxonomy" id="5478"/>
    <lineage>
        <taxon>Eukaryota</taxon>
        <taxon>Fungi</taxon>
        <taxon>Dikarya</taxon>
        <taxon>Ascomycota</taxon>
        <taxon>Saccharomycotina</taxon>
        <taxon>Saccharomycetes</taxon>
        <taxon>Saccharomycetales</taxon>
        <taxon>Saccharomycetaceae</taxon>
        <taxon>Nakaseomyces</taxon>
    </lineage>
</organism>
<evidence type="ECO:0000256" key="2">
    <source>
        <dbReference type="SAM" id="Phobius"/>
    </source>
</evidence>
<dbReference type="InterPro" id="IPR009571">
    <property type="entry name" value="SUR7/Rim9-like_fungi"/>
</dbReference>
<accession>A0A0W0CVT7</accession>
<name>A0A0W0CVT7_CANGB</name>
<proteinExistence type="predicted"/>
<feature type="transmembrane region" description="Helical" evidence="2">
    <location>
        <begin position="645"/>
        <end position="670"/>
    </location>
</feature>
<feature type="region of interest" description="Disordered" evidence="1">
    <location>
        <begin position="683"/>
        <end position="741"/>
    </location>
</feature>
<gene>
    <name evidence="3" type="ORF">AO440_000624</name>
</gene>
<dbReference type="VEuPathDB" id="FungiDB:GWK60_D00517"/>
<feature type="compositionally biased region" description="Low complexity" evidence="1">
    <location>
        <begin position="693"/>
        <end position="715"/>
    </location>
</feature>
<feature type="transmembrane region" description="Helical" evidence="2">
    <location>
        <begin position="35"/>
        <end position="55"/>
    </location>
</feature>
<dbReference type="AlphaFoldDB" id="A0A0W0CVT7"/>
<dbReference type="VEuPathDB" id="FungiDB:CAGL0D00418g"/>
<dbReference type="VEuPathDB" id="FungiDB:GVI51_D00297"/>
<dbReference type="InterPro" id="IPR052413">
    <property type="entry name" value="SUR7_domain"/>
</dbReference>
<dbReference type="PANTHER" id="PTHR28019:SF2">
    <property type="entry name" value="CELL MEMBRANE PROTEIN YLR413W-RELATED"/>
    <property type="match status" value="1"/>
</dbReference>
<dbReference type="GO" id="GO:0031505">
    <property type="term" value="P:fungal-type cell wall organization"/>
    <property type="evidence" value="ECO:0007669"/>
    <property type="project" value="TreeGrafter"/>
</dbReference>
<comment type="caution">
    <text evidence="3">The sequence shown here is derived from an EMBL/GenBank/DDBJ whole genome shotgun (WGS) entry which is preliminary data.</text>
</comment>
<dbReference type="Pfam" id="PF06687">
    <property type="entry name" value="SUR7"/>
    <property type="match status" value="1"/>
</dbReference>
<sequence length="741" mass="79726">MVNLAVHRSAHRAAKKYTHPDTYPNAKQLKRSTEVLLFSVCILFLFTTFITFIVATAGSTANYSPIHNIYIGDADIKHINVTKVLPQIAPILTVLGTALSAPNSSLSEVFNSLKAIADTPALTPLLNLLKNAKNTSDSVVALTELAPLAISSDSSSSTKELIAISGLLSFSNNTNQTLESLGNLVMPTLAQLKSGQPSDNSTSIVLSILQGSDNKVASVDSLITLNNMTLAEKTKLLPVFQLFGYTTNINNTVDALGDLMNANVPTQLGVTLLTTIQSSLNGEADQDLSPLFDRIGGSVPEDNKQSVEAVEALLNDSSNKNGTINNLLSLLRQNVTTSPSAKAAFQAMSTLLDHSNNQTMVLQSLPILAAVRNTTLAQAQLEGLQGMLQVSTNPVQTLGIIAALQAGMADPNTNTDAVPALFNLLSASDNPANSFTSLVALTSWATSNPDTFRPIVSILEDANSVEPVTQEQLKAMTPALLDFLHVPVDFRLSIFTLCHVNGQGEITDCNSPHAVQNLDFRSIIYDALLDSDFQPYLKALNISKYDLYLEGKLLHRQHEYVPAVKAVLAMNILTIITSFFGIIGFILLMVPKYNRKLGLWIYTVVLTLSTALFSCLGAGIIAIMISIIKSGTSHDKFNVVFSTGGAYSGCVWAGFAVAFFACLIVLYCAFYARVGKPRGQPFGDEKGYDNDMSSISNSSENNNYESEKVVQTVDVADVDEDDSSSPEQVNKQQPKDTDIIV</sequence>
<dbReference type="GO" id="GO:0015909">
    <property type="term" value="P:long-chain fatty acid transport"/>
    <property type="evidence" value="ECO:0007669"/>
    <property type="project" value="EnsemblFungi"/>
</dbReference>
<protein>
    <submittedName>
        <fullName evidence="3">Uncharacterized protein</fullName>
    </submittedName>
</protein>
<feature type="transmembrane region" description="Helical" evidence="2">
    <location>
        <begin position="600"/>
        <end position="625"/>
    </location>
</feature>
<evidence type="ECO:0000313" key="4">
    <source>
        <dbReference type="Proteomes" id="UP000054886"/>
    </source>
</evidence>
<dbReference type="VEuPathDB" id="FungiDB:B1J91_D00418g"/>
<dbReference type="PANTHER" id="PTHR28019">
    <property type="entry name" value="CELL MEMBRANE PROTEIN YLR413W-RELATED"/>
    <property type="match status" value="1"/>
</dbReference>
<evidence type="ECO:0000313" key="3">
    <source>
        <dbReference type="EMBL" id="KTB01818.1"/>
    </source>
</evidence>